<dbReference type="RefSeq" id="WP_089896442.1">
    <property type="nucleotide sequence ID" value="NZ_JAHBFV010000006.1"/>
</dbReference>
<sequence length="78" mass="8953">MLEIKNPQKVDLYLNYDPEKFGPITSIDDIIDVYLQTNLGIVHIGASKEITEQQKQEVVDYVNNNLADRMDDLLSDQN</sequence>
<protein>
    <submittedName>
        <fullName evidence="1">Uncharacterized protein</fullName>
    </submittedName>
</protein>
<comment type="caution">
    <text evidence="1">The sequence shown here is derived from an EMBL/GenBank/DDBJ whole genome shotgun (WGS) entry which is preliminary data.</text>
</comment>
<name>A0AB35FXR8_LEUGE</name>
<proteinExistence type="predicted"/>
<evidence type="ECO:0000313" key="2">
    <source>
        <dbReference type="Proteomes" id="UP000727071"/>
    </source>
</evidence>
<accession>A0AB35FXR8</accession>
<gene>
    <name evidence="1" type="ORF">KII88_02610</name>
</gene>
<reference evidence="1" key="1">
    <citation type="submission" date="2021-05" db="EMBL/GenBank/DDBJ databases">
        <title>Pangenome of Leuconostoc gelidum warrants species status for Leuconostoc gelidum subsp. gasicomitatum.</title>
        <authorList>
            <person name="Johansson P."/>
            <person name="Sade E."/>
            <person name="Hultman J."/>
            <person name="Auvinen P."/>
            <person name="Bjorkroth J."/>
        </authorList>
    </citation>
    <scope>NUCLEOTIDE SEQUENCE</scope>
    <source>
        <strain evidence="1">C220d</strain>
    </source>
</reference>
<evidence type="ECO:0000313" key="1">
    <source>
        <dbReference type="EMBL" id="MBZ6015431.1"/>
    </source>
</evidence>
<dbReference type="AlphaFoldDB" id="A0AB35FXR8"/>
<organism evidence="1 2">
    <name type="scientific">Leuconostoc gelidum subsp. gelidum</name>
    <dbReference type="NCBI Taxonomy" id="1607839"/>
    <lineage>
        <taxon>Bacteria</taxon>
        <taxon>Bacillati</taxon>
        <taxon>Bacillota</taxon>
        <taxon>Bacilli</taxon>
        <taxon>Lactobacillales</taxon>
        <taxon>Lactobacillaceae</taxon>
        <taxon>Leuconostoc</taxon>
        <taxon>Leuconostoc gelidum group</taxon>
    </lineage>
</organism>
<dbReference type="EMBL" id="JAHBFV010000006">
    <property type="protein sequence ID" value="MBZ6015431.1"/>
    <property type="molecule type" value="Genomic_DNA"/>
</dbReference>
<dbReference type="Proteomes" id="UP000727071">
    <property type="component" value="Unassembled WGS sequence"/>
</dbReference>